<evidence type="ECO:0000256" key="3">
    <source>
        <dbReference type="ARBA" id="ARBA00022737"/>
    </source>
</evidence>
<dbReference type="InterPro" id="IPR001680">
    <property type="entry name" value="WD40_rpt"/>
</dbReference>
<dbReference type="Gene3D" id="2.130.10.10">
    <property type="entry name" value="YVTN repeat-like/Quinoprotein amine dehydrogenase"/>
    <property type="match status" value="1"/>
</dbReference>
<keyword evidence="6" id="KW-1185">Reference proteome</keyword>
<dbReference type="InterPro" id="IPR015943">
    <property type="entry name" value="WD40/YVTN_repeat-like_dom_sf"/>
</dbReference>
<dbReference type="GO" id="GO:0080008">
    <property type="term" value="C:Cul4-RING E3 ubiquitin ligase complex"/>
    <property type="evidence" value="ECO:0007669"/>
    <property type="project" value="TreeGrafter"/>
</dbReference>
<dbReference type="PROSITE" id="PS50294">
    <property type="entry name" value="WD_REPEATS_REGION"/>
    <property type="match status" value="1"/>
</dbReference>
<evidence type="ECO:0000256" key="1">
    <source>
        <dbReference type="ARBA" id="ARBA00005903"/>
    </source>
</evidence>
<dbReference type="PANTHER" id="PTHR14588:SF2">
    <property type="entry name" value="DDB1- AND CUL4-ASSOCIATED FACTOR 10"/>
    <property type="match status" value="1"/>
</dbReference>
<proteinExistence type="inferred from homology"/>
<evidence type="ECO:0000256" key="2">
    <source>
        <dbReference type="ARBA" id="ARBA00022574"/>
    </source>
</evidence>
<dbReference type="Proteomes" id="UP000887566">
    <property type="component" value="Unplaced"/>
</dbReference>
<dbReference type="SMART" id="SM00320">
    <property type="entry name" value="WD40"/>
    <property type="match status" value="2"/>
</dbReference>
<dbReference type="InterPro" id="IPR036322">
    <property type="entry name" value="WD40_repeat_dom_sf"/>
</dbReference>
<evidence type="ECO:0000256" key="4">
    <source>
        <dbReference type="PROSITE-ProRule" id="PRU00221"/>
    </source>
</evidence>
<feature type="region of interest" description="Disordered" evidence="5">
    <location>
        <begin position="1"/>
        <end position="23"/>
    </location>
</feature>
<protein>
    <submittedName>
        <fullName evidence="7">Uncharacterized protein</fullName>
    </submittedName>
</protein>
<reference evidence="7" key="1">
    <citation type="submission" date="2022-11" db="UniProtKB">
        <authorList>
            <consortium name="WormBaseParasite"/>
        </authorList>
    </citation>
    <scope>IDENTIFICATION</scope>
</reference>
<dbReference type="PANTHER" id="PTHR14588">
    <property type="entry name" value="DDB1- AND CUL4-ASSOCIATED FACTOR 10"/>
    <property type="match status" value="1"/>
</dbReference>
<accession>A0A914XGZ7</accession>
<evidence type="ECO:0000313" key="6">
    <source>
        <dbReference type="Proteomes" id="UP000887566"/>
    </source>
</evidence>
<dbReference type="Pfam" id="PF00400">
    <property type="entry name" value="WD40"/>
    <property type="match status" value="2"/>
</dbReference>
<comment type="similarity">
    <text evidence="1">Belongs to the WD repeat DCAF10 family.</text>
</comment>
<organism evidence="6 7">
    <name type="scientific">Plectus sambesii</name>
    <dbReference type="NCBI Taxonomy" id="2011161"/>
    <lineage>
        <taxon>Eukaryota</taxon>
        <taxon>Metazoa</taxon>
        <taxon>Ecdysozoa</taxon>
        <taxon>Nematoda</taxon>
        <taxon>Chromadorea</taxon>
        <taxon>Plectida</taxon>
        <taxon>Plectina</taxon>
        <taxon>Plectoidea</taxon>
        <taxon>Plectidae</taxon>
        <taxon>Plectus</taxon>
    </lineage>
</organism>
<sequence>MELSMPSLMSSDRHERKPRSMLHTNAWLKNRERGTCQPEPSCSFYARRLYENIYPFARFDPTACPDRSQGHIRSGVFGLEFSSDGRVLGVAAENKSLSFFDPLRPPDPFLTVANAHRDCVNCVKFLDNRLLASCSDDHTIKLWDLRQMKT</sequence>
<name>A0A914XGZ7_9BILA</name>
<keyword evidence="2 4" id="KW-0853">WD repeat</keyword>
<evidence type="ECO:0000256" key="5">
    <source>
        <dbReference type="SAM" id="MobiDB-lite"/>
    </source>
</evidence>
<keyword evidence="3" id="KW-0677">Repeat</keyword>
<dbReference type="PROSITE" id="PS00678">
    <property type="entry name" value="WD_REPEATS_1"/>
    <property type="match status" value="1"/>
</dbReference>
<dbReference type="PROSITE" id="PS50082">
    <property type="entry name" value="WD_REPEATS_2"/>
    <property type="match status" value="1"/>
</dbReference>
<feature type="repeat" description="WD" evidence="4">
    <location>
        <begin position="113"/>
        <end position="150"/>
    </location>
</feature>
<dbReference type="InterPro" id="IPR039085">
    <property type="entry name" value="DCA10"/>
</dbReference>
<dbReference type="AlphaFoldDB" id="A0A914XGZ7"/>
<dbReference type="WBParaSite" id="PSAMB.scaffold8013size6759.g30849.t1">
    <property type="protein sequence ID" value="PSAMB.scaffold8013size6759.g30849.t1"/>
    <property type="gene ID" value="PSAMB.scaffold8013size6759.g30849"/>
</dbReference>
<evidence type="ECO:0000313" key="7">
    <source>
        <dbReference type="WBParaSite" id="PSAMB.scaffold8013size6759.g30849.t1"/>
    </source>
</evidence>
<dbReference type="InterPro" id="IPR019775">
    <property type="entry name" value="WD40_repeat_CS"/>
</dbReference>
<dbReference type="SUPFAM" id="SSF50978">
    <property type="entry name" value="WD40 repeat-like"/>
    <property type="match status" value="1"/>
</dbReference>